<sequence length="508" mass="57060">MSPALSSAHRKSTMNVLYIDIDSLRRDHLGCYGYHRNTSPTIDAIAREGVRFENIYVSDVPCHPSRTALWSGRHGFRTGVVGHGGTACEPFREGASRAWAGTFYEEGWMKALRDLDYYTTTISSFGERHGCWHWYAGFNEVMNCGKGGMENADEIVPMAIDWIARNKSRKWFLHVNLWDPHTPYRVPEEWGDPFAGEPLPAWMTEEVLARSIAGYGPHSPQEPTGFSADNPHAHYTRMPAPIDSMEKVAAWFNGYDAGVRYADEHIGHLIAALKEHGLYDNTIIVIGADHGENLGELNVWGDHQTADEFTCNVPLIIRWPGQAPGVNHGLHYHFDWPATLIDGLGGKVPSVWDGKSFAPAMRRNENGGRDFLVLSQGAWAVQRGVRFRHQNEDWLMLRTWHDGLKDFGPVTLFNLTSDPHEQTDLSQSRPDIVAHASRMLDEWYGTMAQCSDQDVDPLMTVLREGGPYHTLGELPAYLERLGATGRGDHADALAARHPQREKEKATLR</sequence>
<dbReference type="GO" id="GO:0004065">
    <property type="term" value="F:arylsulfatase activity"/>
    <property type="evidence" value="ECO:0007669"/>
    <property type="project" value="TreeGrafter"/>
</dbReference>
<comment type="caution">
    <text evidence="3">The sequence shown here is derived from an EMBL/GenBank/DDBJ whole genome shotgun (WGS) entry which is preliminary data.</text>
</comment>
<dbReference type="Proteomes" id="UP000003678">
    <property type="component" value="Unassembled WGS sequence"/>
</dbReference>
<dbReference type="PANTHER" id="PTHR42693:SF33">
    <property type="entry name" value="ARYLSULFATASE"/>
    <property type="match status" value="1"/>
</dbReference>
<dbReference type="PANTHER" id="PTHR42693">
    <property type="entry name" value="ARYLSULFATASE FAMILY MEMBER"/>
    <property type="match status" value="1"/>
</dbReference>
<name>C0G8V2_9HYPH</name>
<protein>
    <submittedName>
        <fullName evidence="3">Arylsulfatase D</fullName>
    </submittedName>
</protein>
<dbReference type="SUPFAM" id="SSF53649">
    <property type="entry name" value="Alkaline phosphatase-like"/>
    <property type="match status" value="1"/>
</dbReference>
<dbReference type="InterPro" id="IPR050738">
    <property type="entry name" value="Sulfatase"/>
</dbReference>
<organism evidence="3 4">
    <name type="scientific">Brucella ceti str. Cudo</name>
    <dbReference type="NCBI Taxonomy" id="595497"/>
    <lineage>
        <taxon>Bacteria</taxon>
        <taxon>Pseudomonadati</taxon>
        <taxon>Pseudomonadota</taxon>
        <taxon>Alphaproteobacteria</taxon>
        <taxon>Hyphomicrobiales</taxon>
        <taxon>Brucellaceae</taxon>
        <taxon>Brucella/Ochrobactrum group</taxon>
        <taxon>Brucella</taxon>
    </lineage>
</organism>
<dbReference type="CDD" id="cd16148">
    <property type="entry name" value="sulfatase_like"/>
    <property type="match status" value="1"/>
</dbReference>
<evidence type="ECO:0000259" key="2">
    <source>
        <dbReference type="Pfam" id="PF00884"/>
    </source>
</evidence>
<dbReference type="Pfam" id="PF00884">
    <property type="entry name" value="Sulfatase"/>
    <property type="match status" value="1"/>
</dbReference>
<dbReference type="AlphaFoldDB" id="C0G8V2"/>
<proteinExistence type="inferred from homology"/>
<evidence type="ECO:0000313" key="3">
    <source>
        <dbReference type="EMBL" id="EEH13366.1"/>
    </source>
</evidence>
<evidence type="ECO:0000256" key="1">
    <source>
        <dbReference type="ARBA" id="ARBA00008779"/>
    </source>
</evidence>
<reference evidence="3 4" key="1">
    <citation type="submission" date="2009-03" db="EMBL/GenBank/DDBJ databases">
        <authorList>
            <person name="Setubal J.C."/>
            <person name="Boyle S."/>
            <person name="Crasta O.R."/>
            <person name="Gillespie J.J."/>
            <person name="Kenyon R.W."/>
            <person name="Lu J."/>
            <person name="Mane S."/>
            <person name="Nagrani S."/>
            <person name="Shallom J.M."/>
            <person name="Shallom S."/>
            <person name="Shukla M."/>
            <person name="Snyder E.E."/>
            <person name="Sobral B.W."/>
            <person name="Wattam A.R."/>
            <person name="Will R."/>
            <person name="Williams K."/>
            <person name="Yoo H."/>
            <person name="Bruce D.H."/>
            <person name="Detter C."/>
            <person name="Munk C."/>
            <person name="Brettin T.S."/>
            <person name="Ficht T."/>
        </authorList>
    </citation>
    <scope>NUCLEOTIDE SEQUENCE [LARGE SCALE GENOMIC DNA]</scope>
    <source>
        <strain evidence="3 4">Cudo</strain>
    </source>
</reference>
<comment type="similarity">
    <text evidence="1">Belongs to the sulfatase family.</text>
</comment>
<dbReference type="InterPro" id="IPR017850">
    <property type="entry name" value="Alkaline_phosphatase_core_sf"/>
</dbReference>
<dbReference type="InterPro" id="IPR000917">
    <property type="entry name" value="Sulfatase_N"/>
</dbReference>
<dbReference type="EMBL" id="ACJD01000006">
    <property type="protein sequence ID" value="EEH13366.1"/>
    <property type="molecule type" value="Genomic_DNA"/>
</dbReference>
<feature type="domain" description="Sulfatase N-terminal" evidence="2">
    <location>
        <begin position="15"/>
        <end position="344"/>
    </location>
</feature>
<accession>C0G8V2</accession>
<dbReference type="Gene3D" id="3.40.720.10">
    <property type="entry name" value="Alkaline Phosphatase, subunit A"/>
    <property type="match status" value="1"/>
</dbReference>
<evidence type="ECO:0000313" key="4">
    <source>
        <dbReference type="Proteomes" id="UP000003678"/>
    </source>
</evidence>
<gene>
    <name evidence="3" type="ORF">BCETI_6000294</name>
</gene>